<name>A0ABT5LXF0_9GAMM</name>
<dbReference type="Proteomes" id="UP001214757">
    <property type="component" value="Unassembled WGS sequence"/>
</dbReference>
<comment type="caution">
    <text evidence="1">The sequence shown here is derived from an EMBL/GenBank/DDBJ whole genome shotgun (WGS) entry which is preliminary data.</text>
</comment>
<evidence type="ECO:0000313" key="2">
    <source>
        <dbReference type="Proteomes" id="UP001214757"/>
    </source>
</evidence>
<protein>
    <submittedName>
        <fullName evidence="1">Uncharacterized protein</fullName>
    </submittedName>
</protein>
<dbReference type="EMBL" id="JAQRFO010000001">
    <property type="protein sequence ID" value="MDC9620108.1"/>
    <property type="molecule type" value="Genomic_DNA"/>
</dbReference>
<evidence type="ECO:0000313" key="1">
    <source>
        <dbReference type="EMBL" id="MDC9620108.1"/>
    </source>
</evidence>
<dbReference type="RefSeq" id="WP_273577783.1">
    <property type="nucleotide sequence ID" value="NZ_JAQRFO010000001.1"/>
</dbReference>
<accession>A0ABT5LXF0</accession>
<keyword evidence="2" id="KW-1185">Reference proteome</keyword>
<sequence>MNNHVLTTAFNSAEQAISALTQAGFTVISVMICGRAPRIQIARNMQCEYLIQDGQANYRHLGRYGRQGWFTHYGCQVYWSESLH</sequence>
<reference evidence="1 2" key="1">
    <citation type="submission" date="2023-02" db="EMBL/GenBank/DDBJ databases">
        <title>Entomopathogenic bacteria.</title>
        <authorList>
            <person name="Machado R.A."/>
        </authorList>
    </citation>
    <scope>NUCLEOTIDE SEQUENCE [LARGE SCALE GENOMIC DNA]</scope>
    <source>
        <strain evidence="1 2">XENO-7</strain>
    </source>
</reference>
<gene>
    <name evidence="1" type="ORF">PSI22_00320</name>
</gene>
<proteinExistence type="predicted"/>
<organism evidence="1 2">
    <name type="scientific">Xenorhabdus aichiensis</name>
    <dbReference type="NCBI Taxonomy" id="3025874"/>
    <lineage>
        <taxon>Bacteria</taxon>
        <taxon>Pseudomonadati</taxon>
        <taxon>Pseudomonadota</taxon>
        <taxon>Gammaproteobacteria</taxon>
        <taxon>Enterobacterales</taxon>
        <taxon>Morganellaceae</taxon>
        <taxon>Xenorhabdus</taxon>
    </lineage>
</organism>